<organism evidence="5 6">
    <name type="scientific">Vitis vinifera</name>
    <name type="common">Grape</name>
    <dbReference type="NCBI Taxonomy" id="29760"/>
    <lineage>
        <taxon>Eukaryota</taxon>
        <taxon>Viridiplantae</taxon>
        <taxon>Streptophyta</taxon>
        <taxon>Embryophyta</taxon>
        <taxon>Tracheophyta</taxon>
        <taxon>Spermatophyta</taxon>
        <taxon>Magnoliopsida</taxon>
        <taxon>eudicotyledons</taxon>
        <taxon>Gunneridae</taxon>
        <taxon>Pentapetalae</taxon>
        <taxon>rosids</taxon>
        <taxon>Vitales</taxon>
        <taxon>Vitaceae</taxon>
        <taxon>Viteae</taxon>
        <taxon>Vitis</taxon>
    </lineage>
</organism>
<keyword evidence="1" id="KW-0645">Protease</keyword>
<evidence type="ECO:0000313" key="6">
    <source>
        <dbReference type="Proteomes" id="UP000288805"/>
    </source>
</evidence>
<feature type="region of interest" description="Disordered" evidence="2">
    <location>
        <begin position="172"/>
        <end position="194"/>
    </location>
</feature>
<dbReference type="Pfam" id="PF07727">
    <property type="entry name" value="RVT_2"/>
    <property type="match status" value="1"/>
</dbReference>
<dbReference type="Pfam" id="PF14223">
    <property type="entry name" value="Retrotran_gag_2"/>
    <property type="match status" value="1"/>
</dbReference>
<dbReference type="InterPro" id="IPR043502">
    <property type="entry name" value="DNA/RNA_pol_sf"/>
</dbReference>
<reference evidence="5 6" key="1">
    <citation type="journal article" date="2018" name="PLoS Genet.">
        <title>Population sequencing reveals clonal diversity and ancestral inbreeding in the grapevine cultivar Chardonnay.</title>
        <authorList>
            <person name="Roach M.J."/>
            <person name="Johnson D.L."/>
            <person name="Bohlmann J."/>
            <person name="van Vuuren H.J."/>
            <person name="Jones S.J."/>
            <person name="Pretorius I.S."/>
            <person name="Schmidt S.A."/>
            <person name="Borneman A.R."/>
        </authorList>
    </citation>
    <scope>NUCLEOTIDE SEQUENCE [LARGE SCALE GENOMIC DNA]</scope>
    <source>
        <strain evidence="6">cv. Chardonnay</strain>
        <tissue evidence="5">Leaf</tissue>
    </source>
</reference>
<feature type="domain" description="Retrovirus-related Pol polyprotein from transposon TNT 1-94-like beta-barrel" evidence="4">
    <location>
        <begin position="200"/>
        <end position="267"/>
    </location>
</feature>
<dbReference type="GO" id="GO:0004190">
    <property type="term" value="F:aspartic-type endopeptidase activity"/>
    <property type="evidence" value="ECO:0007669"/>
    <property type="project" value="UniProtKB-KW"/>
</dbReference>
<dbReference type="InterPro" id="IPR054722">
    <property type="entry name" value="PolX-like_BBD"/>
</dbReference>
<dbReference type="PANTHER" id="PTHR47592">
    <property type="entry name" value="PBF68 PROTEIN"/>
    <property type="match status" value="1"/>
</dbReference>
<sequence length="457" mass="52720">MEGETIKIMNQDLVRFDRFDGSNFTRWQDKVVAARKKREEDELICRGHILNALSDRLYDLYTNTNSAREIWEALENKYKAEEEGTKKFLISQYIDFKFFDEKSLLPQIHELQVIVNKLKVLKIELPEAFQVGAIVAKLPSSWKGYRKRILHKSEDYSLEEIQKHFRIEEESRSRDKMVEESNGGTNKANAVSKANHPRVHVTYDKSLFKTFEDAKGDQEVQMGNEERSKVLGKGTIEVAFTFGKRVTLINVLYVPDMNKNLVSGDLLGKPGIKAVFESEGNKEDIIRKIPIVLQIEEDPKIYKEAMASRDVAFWKEAINDAMDSIMSNQTWELVDLPLGSKPIGCKWEFRRKYHTDGMIQTFKARLVAKGFKQREGIDYFDTYAPVARTTSIRILFALTSIHNLFVHQMDVKTAFLNGDLNEEVYMEQSEGFVLLGNENKVCKFVKSLYGLKQAPKQ</sequence>
<dbReference type="AlphaFoldDB" id="A0A438JUA0"/>
<dbReference type="SUPFAM" id="SSF56672">
    <property type="entry name" value="DNA/RNA polymerases"/>
    <property type="match status" value="1"/>
</dbReference>
<comment type="caution">
    <text evidence="5">The sequence shown here is derived from an EMBL/GenBank/DDBJ whole genome shotgun (WGS) entry which is preliminary data.</text>
</comment>
<dbReference type="Proteomes" id="UP000288805">
    <property type="component" value="Unassembled WGS sequence"/>
</dbReference>
<gene>
    <name evidence="5" type="primary">POLX_3621</name>
    <name evidence="5" type="ORF">CK203_011815</name>
</gene>
<evidence type="ECO:0000259" key="4">
    <source>
        <dbReference type="Pfam" id="PF22936"/>
    </source>
</evidence>
<name>A0A438JUA0_VITVI</name>
<feature type="domain" description="Reverse transcriptase Ty1/copia-type" evidence="3">
    <location>
        <begin position="328"/>
        <end position="456"/>
    </location>
</feature>
<evidence type="ECO:0000256" key="1">
    <source>
        <dbReference type="ARBA" id="ARBA00022750"/>
    </source>
</evidence>
<dbReference type="Pfam" id="PF22936">
    <property type="entry name" value="Pol_BBD"/>
    <property type="match status" value="1"/>
</dbReference>
<proteinExistence type="predicted"/>
<accession>A0A438JUA0</accession>
<evidence type="ECO:0000259" key="3">
    <source>
        <dbReference type="Pfam" id="PF07727"/>
    </source>
</evidence>
<evidence type="ECO:0000256" key="2">
    <source>
        <dbReference type="SAM" id="MobiDB-lite"/>
    </source>
</evidence>
<dbReference type="EMBL" id="QGNW01000027">
    <property type="protein sequence ID" value="RVX12515.1"/>
    <property type="molecule type" value="Genomic_DNA"/>
</dbReference>
<keyword evidence="1" id="KW-0064">Aspartyl protease</keyword>
<dbReference type="InterPro" id="IPR013103">
    <property type="entry name" value="RVT_2"/>
</dbReference>
<keyword evidence="1" id="KW-0378">Hydrolase</keyword>
<evidence type="ECO:0000313" key="5">
    <source>
        <dbReference type="EMBL" id="RVX12515.1"/>
    </source>
</evidence>
<dbReference type="PANTHER" id="PTHR47592:SF31">
    <property type="entry name" value="ZINC FINGER, CCHC-TYPE-RELATED"/>
    <property type="match status" value="1"/>
</dbReference>
<protein>
    <submittedName>
        <fullName evidence="5">Retrovirus-related Pol polyprotein from transposon TNT 1-94</fullName>
    </submittedName>
</protein>